<evidence type="ECO:0000256" key="4">
    <source>
        <dbReference type="SAM" id="SignalP"/>
    </source>
</evidence>
<protein>
    <submittedName>
        <fullName evidence="6">PilC/PilY family type IV pilus protein</fullName>
    </submittedName>
</protein>
<gene>
    <name evidence="6" type="ORF">SNE35_07440</name>
</gene>
<feature type="signal peptide" evidence="4">
    <location>
        <begin position="1"/>
        <end position="19"/>
    </location>
</feature>
<comment type="caution">
    <text evidence="6">The sequence shown here is derived from an EMBL/GenBank/DDBJ whole genome shotgun (WGS) entry which is preliminary data.</text>
</comment>
<keyword evidence="7" id="KW-1185">Reference proteome</keyword>
<organism evidence="6 7">
    <name type="scientific">Roseateles agri</name>
    <dbReference type="NCBI Taxonomy" id="3098619"/>
    <lineage>
        <taxon>Bacteria</taxon>
        <taxon>Pseudomonadati</taxon>
        <taxon>Pseudomonadota</taxon>
        <taxon>Betaproteobacteria</taxon>
        <taxon>Burkholderiales</taxon>
        <taxon>Sphaerotilaceae</taxon>
        <taxon>Roseateles</taxon>
    </lineage>
</organism>
<feature type="region of interest" description="Disordered" evidence="3">
    <location>
        <begin position="633"/>
        <end position="679"/>
    </location>
</feature>
<feature type="chain" id="PRO_5046944651" evidence="4">
    <location>
        <begin position="20"/>
        <end position="1542"/>
    </location>
</feature>
<evidence type="ECO:0000256" key="3">
    <source>
        <dbReference type="SAM" id="MobiDB-lite"/>
    </source>
</evidence>
<feature type="region of interest" description="Disordered" evidence="3">
    <location>
        <begin position="698"/>
        <end position="737"/>
    </location>
</feature>
<keyword evidence="2" id="KW-0106">Calcium</keyword>
<accession>A0ABU5DEZ1</accession>
<dbReference type="EMBL" id="JAXCLA010000002">
    <property type="protein sequence ID" value="MDY0744333.1"/>
    <property type="molecule type" value="Genomic_DNA"/>
</dbReference>
<feature type="compositionally biased region" description="Low complexity" evidence="3">
    <location>
        <begin position="637"/>
        <end position="651"/>
    </location>
</feature>
<keyword evidence="1" id="KW-0479">Metal-binding</keyword>
<evidence type="ECO:0000259" key="5">
    <source>
        <dbReference type="Pfam" id="PF05567"/>
    </source>
</evidence>
<dbReference type="Proteomes" id="UP001285263">
    <property type="component" value="Unassembled WGS sequence"/>
</dbReference>
<dbReference type="Pfam" id="PF05567">
    <property type="entry name" value="T4P_PilY1"/>
    <property type="match status" value="1"/>
</dbReference>
<feature type="domain" description="PilY1 beta-propeller" evidence="5">
    <location>
        <begin position="1059"/>
        <end position="1385"/>
    </location>
</feature>
<evidence type="ECO:0000256" key="2">
    <source>
        <dbReference type="ARBA" id="ARBA00022837"/>
    </source>
</evidence>
<evidence type="ECO:0000256" key="1">
    <source>
        <dbReference type="ARBA" id="ARBA00022723"/>
    </source>
</evidence>
<sequence length="1542" mass="161613">MGWLGLTAALAGGSPLALADTDIATAPLFTTSTSQVKPNVMFVLDDSGSMSWDYLPDDADFAVPASGSNGNVQYGRRTAQCNGVAYNPTITYTTPKNADGTSQADNATTFLNGANPVANTYNRRLTTQSNLSIVSSGTLSLTVNVSNMRTAWYPVGSVVTVFNGLSTSQNYMMGTVKTWDASSGAITITVLASVGSGKLDNVTVGDGTPVLQYYYKYATPTDGTAMSYRYPGNVLTTNSTFYTQCASTIGSSPGADVFTLVIVTPSSSEAKNYANWYKFYRTRMLMMQTAASQAFSPMNSDYRIGFTTINDSTVTSSGFLNVSDFDSTQKTSFYSKLMSASPTGSTPLRGALSKVGRYYAMKADSQTYDPVQYSCQKNFTILSTDGYWNTPVEVTGKGAALNYGPYGLDNTTYVGQQDGPGTTRPQYDGNVSVATTATKWNIVSTYDSTKVTPRTSTSGSVVTQTDKTPTVQHRVLYAAAGTYYAPISNSTVANCAVGANPCKITITTSSAHGMATGNSVTLSGMTPSSLNGSYPITKVGSSTTQYTITVTSRPSSITGNGTSFYSPVGCAANQAQQSSQGQISTLTSTTTTKTTTYTDTTIAPVTQTTHYKSTTPYTETLILWNGIQQSDKTVQGTTSNSSTTDSATTGSAPYPDGPRTNPSTVVGTPSTSSSSSSWASDGTAAVLSCVTTATAKASGATSAVTSDPAGTTTTTYSSPVATSPATTTTSGTPYTVTTDPVQTQVAVSGPTTVNTSTGGSTNSLADVAMYYYMTTLRSDDLGNCQGALKKSVCDASQPVVGFDEDTKKELHMSTYTLSLGNSGTMLYDPNYQSQTVGDYANVKNGSANWPVPSSDAGAVNIDDLWHAAVNGRGRYFSANDPNSLASSLAGTLSTITGVIGSASAAATSTLQPVKGDNGVFIAQFKSQDWTGDLKAYTTMDVNTGAVVTSKLDDKGNPVDLAIWSASALLTSDTVRTIYYFRPSGVSDSFTGSLQPLVYSTSAMTTDERAFFDNACSKAASLTQCTGNATNDAAVNSGANMVSFLRGQTLTQYRARKSVLGDIVNSSPVYVGKPSMNYTENNYTTFKTQQASRKATVYVGANDGMLHAFNAEMSKDGDGNAIATADSGKERWAYMPRLVMPYVYQLADTFYASKHQYFVDATPAVGDVYDATLGKWRTILVGGLNAGGKGYYALDITDPTAPIALWEFTDAQRLGYSFGNPIITKRKDGTWIVAFTSGYNNTDGGGHLFAVNALTGAKVLGSTSGTIDTGVGSAGSSSGLGKLNVWVDSDTENLAQRFYAGDLLGNIWRFDIDGNQEPKNAALAIAQLADSSDAPQPITTMPMLAQVDSDGVSVPVVYVGTGRYLGKSDVTSTGQQSIYAIKDSLSSTGIGKARASAAQLVKQKVSDTSPRVVGDASTPVNWSSSNGWYVDLVSAGERINVDMLLAFDVLTAAANKPAAVATDCTDAGKGTSLIYKLNIKNGMGTATEMSTMVAGLSAVQLQSGMGVVIVTKTDATTPATIGIDPSAQPGKQAHRTSWRELAD</sequence>
<feature type="region of interest" description="Disordered" evidence="3">
    <location>
        <begin position="1520"/>
        <end position="1542"/>
    </location>
</feature>
<feature type="compositionally biased region" description="Low complexity" evidence="3">
    <location>
        <begin position="662"/>
        <end position="679"/>
    </location>
</feature>
<dbReference type="InterPro" id="IPR008707">
    <property type="entry name" value="B-propeller_PilY1"/>
</dbReference>
<reference evidence="6 7" key="1">
    <citation type="submission" date="2023-11" db="EMBL/GenBank/DDBJ databases">
        <title>Paucibacter sp. nov., isolated from fresh soil in Korea.</title>
        <authorList>
            <person name="Le N.T.T."/>
        </authorList>
    </citation>
    <scope>NUCLEOTIDE SEQUENCE [LARGE SCALE GENOMIC DNA]</scope>
    <source>
        <strain evidence="6 7">R3-3</strain>
    </source>
</reference>
<evidence type="ECO:0000313" key="6">
    <source>
        <dbReference type="EMBL" id="MDY0744333.1"/>
    </source>
</evidence>
<keyword evidence="4" id="KW-0732">Signal</keyword>
<dbReference type="RefSeq" id="WP_320422224.1">
    <property type="nucleotide sequence ID" value="NZ_JAXCLA010000002.1"/>
</dbReference>
<name>A0ABU5DEZ1_9BURK</name>
<evidence type="ECO:0000313" key="7">
    <source>
        <dbReference type="Proteomes" id="UP001285263"/>
    </source>
</evidence>
<proteinExistence type="predicted"/>